<dbReference type="KEGG" id="otd:J1M35_06475"/>
<dbReference type="GO" id="GO:0003677">
    <property type="term" value="F:DNA binding"/>
    <property type="evidence" value="ECO:0007669"/>
    <property type="project" value="InterPro"/>
</dbReference>
<evidence type="ECO:0000259" key="1">
    <source>
        <dbReference type="PROSITE" id="PS50943"/>
    </source>
</evidence>
<name>A0A975CK86_9BURK</name>
<sequence>MFGLRLSAERRRLGLSQQQVADRLGVSRSAVGMLETDRAALEVERLLKLSEIDYDVLKVLTDEPARLAAGRLLDWQLVVDVVERVTAWEQARGLRLPSEKKALVIKHLYLRFAAQGVVDKQALDETLQMAA</sequence>
<evidence type="ECO:0000313" key="3">
    <source>
        <dbReference type="Proteomes" id="UP000663903"/>
    </source>
</evidence>
<reference evidence="2" key="1">
    <citation type="submission" date="2021-03" db="EMBL/GenBank/DDBJ databases">
        <title>Ottowia sp. 27C isolated from the cloaca of a Giant Asian pond turtle (Heosemys grandis).</title>
        <authorList>
            <person name="Spergser J."/>
            <person name="Busse H.-J."/>
        </authorList>
    </citation>
    <scope>NUCLEOTIDE SEQUENCE</scope>
    <source>
        <strain evidence="2">27C</strain>
    </source>
</reference>
<dbReference type="Pfam" id="PF01381">
    <property type="entry name" value="HTH_3"/>
    <property type="match status" value="1"/>
</dbReference>
<organism evidence="2 3">
    <name type="scientific">Ottowia testudinis</name>
    <dbReference type="NCBI Taxonomy" id="2816950"/>
    <lineage>
        <taxon>Bacteria</taxon>
        <taxon>Pseudomonadati</taxon>
        <taxon>Pseudomonadota</taxon>
        <taxon>Betaproteobacteria</taxon>
        <taxon>Burkholderiales</taxon>
        <taxon>Comamonadaceae</taxon>
        <taxon>Ottowia</taxon>
    </lineage>
</organism>
<dbReference type="CDD" id="cd00093">
    <property type="entry name" value="HTH_XRE"/>
    <property type="match status" value="1"/>
</dbReference>
<gene>
    <name evidence="2" type="ORF">J1M35_06475</name>
</gene>
<dbReference type="InterPro" id="IPR001387">
    <property type="entry name" value="Cro/C1-type_HTH"/>
</dbReference>
<proteinExistence type="predicted"/>
<dbReference type="InterPro" id="IPR010982">
    <property type="entry name" value="Lambda_DNA-bd_dom_sf"/>
</dbReference>
<evidence type="ECO:0000313" key="2">
    <source>
        <dbReference type="EMBL" id="QTD46522.1"/>
    </source>
</evidence>
<feature type="domain" description="HTH cro/C1-type" evidence="1">
    <location>
        <begin position="6"/>
        <end position="52"/>
    </location>
</feature>
<dbReference type="RefSeq" id="WP_208010421.1">
    <property type="nucleotide sequence ID" value="NZ_CP071796.1"/>
</dbReference>
<dbReference type="Proteomes" id="UP000663903">
    <property type="component" value="Chromosome"/>
</dbReference>
<dbReference type="SUPFAM" id="SSF47413">
    <property type="entry name" value="lambda repressor-like DNA-binding domains"/>
    <property type="match status" value="1"/>
</dbReference>
<accession>A0A975CK86</accession>
<protein>
    <submittedName>
        <fullName evidence="2">Helix-turn-helix transcriptional regulator</fullName>
    </submittedName>
</protein>
<dbReference type="Gene3D" id="1.10.260.40">
    <property type="entry name" value="lambda repressor-like DNA-binding domains"/>
    <property type="match status" value="1"/>
</dbReference>
<dbReference type="PROSITE" id="PS50943">
    <property type="entry name" value="HTH_CROC1"/>
    <property type="match status" value="1"/>
</dbReference>
<dbReference type="EMBL" id="CP071796">
    <property type="protein sequence ID" value="QTD46522.1"/>
    <property type="molecule type" value="Genomic_DNA"/>
</dbReference>
<dbReference type="SMART" id="SM00530">
    <property type="entry name" value="HTH_XRE"/>
    <property type="match status" value="1"/>
</dbReference>
<keyword evidence="3" id="KW-1185">Reference proteome</keyword>
<dbReference type="AlphaFoldDB" id="A0A975CK86"/>